<evidence type="ECO:0000313" key="2">
    <source>
        <dbReference type="EMBL" id="CAD8985266.1"/>
    </source>
</evidence>
<organism evidence="3">
    <name type="scientific">Hemiselmis andersenii</name>
    <name type="common">Cryptophyte alga</name>
    <dbReference type="NCBI Taxonomy" id="464988"/>
    <lineage>
        <taxon>Eukaryota</taxon>
        <taxon>Cryptophyceae</taxon>
        <taxon>Cryptomonadales</taxon>
        <taxon>Hemiselmidaceae</taxon>
        <taxon>Hemiselmis</taxon>
    </lineage>
</organism>
<dbReference type="InterPro" id="IPR001251">
    <property type="entry name" value="CRAL-TRIO_dom"/>
</dbReference>
<dbReference type="AlphaFoldDB" id="A0A6U5CF91"/>
<dbReference type="InterPro" id="IPR036865">
    <property type="entry name" value="CRAL-TRIO_dom_sf"/>
</dbReference>
<accession>A0A6U5CF91</accession>
<dbReference type="Gene3D" id="3.40.525.10">
    <property type="entry name" value="CRAL-TRIO lipid binding domain"/>
    <property type="match status" value="1"/>
</dbReference>
<sequence length="153" mass="17358">MQCYLRAVADNMRHNTPTLAHVRRGSFFFVELKGYGWRNFSMTLDKKVTSVYQDAYPIKVKKILIVNPPALSLFVAIKEICKVFVKKKTIDRVAPVSPEGLSQYFEHDQIPAYLGGGYAQDFWQKRDENLKIHRASVAEMESGSGPRAATVSM</sequence>
<evidence type="ECO:0000259" key="1">
    <source>
        <dbReference type="PROSITE" id="PS50191"/>
    </source>
</evidence>
<dbReference type="SUPFAM" id="SSF52087">
    <property type="entry name" value="CRAL/TRIO domain"/>
    <property type="match status" value="1"/>
</dbReference>
<dbReference type="CDD" id="cd00170">
    <property type="entry name" value="SEC14"/>
    <property type="match status" value="1"/>
</dbReference>
<dbReference type="EMBL" id="HBFX01060271">
    <property type="protein sequence ID" value="CAD8985267.1"/>
    <property type="molecule type" value="Transcribed_RNA"/>
</dbReference>
<dbReference type="Pfam" id="PF00650">
    <property type="entry name" value="CRAL_TRIO"/>
    <property type="match status" value="1"/>
</dbReference>
<dbReference type="EMBL" id="HBFX01060270">
    <property type="protein sequence ID" value="CAD8985266.1"/>
    <property type="molecule type" value="Transcribed_RNA"/>
</dbReference>
<evidence type="ECO:0000313" key="3">
    <source>
        <dbReference type="EMBL" id="CAD8985267.1"/>
    </source>
</evidence>
<proteinExistence type="predicted"/>
<reference evidence="3" key="1">
    <citation type="submission" date="2021-01" db="EMBL/GenBank/DDBJ databases">
        <authorList>
            <person name="Corre E."/>
            <person name="Pelletier E."/>
            <person name="Niang G."/>
            <person name="Scheremetjew M."/>
            <person name="Finn R."/>
            <person name="Kale V."/>
            <person name="Holt S."/>
            <person name="Cochrane G."/>
            <person name="Meng A."/>
            <person name="Brown T."/>
            <person name="Cohen L."/>
        </authorList>
    </citation>
    <scope>NUCLEOTIDE SEQUENCE</scope>
    <source>
        <strain evidence="3">CCMP644</strain>
    </source>
</reference>
<name>A0A6U5CF91_HEMAN</name>
<feature type="domain" description="CRAL-TRIO" evidence="1">
    <location>
        <begin position="1"/>
        <end position="122"/>
    </location>
</feature>
<gene>
    <name evidence="2" type="ORF">HAND00432_LOCUS36279</name>
    <name evidence="3" type="ORF">HAND00432_LOCUS36280</name>
</gene>
<protein>
    <recommendedName>
        <fullName evidence="1">CRAL-TRIO domain-containing protein</fullName>
    </recommendedName>
</protein>
<dbReference type="PROSITE" id="PS50191">
    <property type="entry name" value="CRAL_TRIO"/>
    <property type="match status" value="1"/>
</dbReference>